<dbReference type="EMBL" id="QNRX01000043">
    <property type="protein sequence ID" value="RBP56762.1"/>
    <property type="molecule type" value="Genomic_DNA"/>
</dbReference>
<protein>
    <submittedName>
        <fullName evidence="2">DDE superfamily endonuclease</fullName>
    </submittedName>
</protein>
<evidence type="ECO:0000313" key="2">
    <source>
        <dbReference type="EMBL" id="RBP56762.1"/>
    </source>
</evidence>
<gene>
    <name evidence="2" type="ORF">DES36_1431</name>
</gene>
<dbReference type="SUPFAM" id="SSF53098">
    <property type="entry name" value="Ribonuclease H-like"/>
    <property type="match status" value="1"/>
</dbReference>
<dbReference type="InterPro" id="IPR012337">
    <property type="entry name" value="RNaseH-like_sf"/>
</dbReference>
<comment type="caution">
    <text evidence="2">The sequence shown here is derived from an EMBL/GenBank/DDBJ whole genome shotgun (WGS) entry which is preliminary data.</text>
</comment>
<dbReference type="OrthoDB" id="29496at2"/>
<dbReference type="GO" id="GO:0004519">
    <property type="term" value="F:endonuclease activity"/>
    <property type="evidence" value="ECO:0007669"/>
    <property type="project" value="UniProtKB-KW"/>
</dbReference>
<evidence type="ECO:0000259" key="1">
    <source>
        <dbReference type="Pfam" id="PF13546"/>
    </source>
</evidence>
<keyword evidence="2" id="KW-0255">Endonuclease</keyword>
<evidence type="ECO:0000313" key="3">
    <source>
        <dbReference type="Proteomes" id="UP000253490"/>
    </source>
</evidence>
<keyword evidence="2" id="KW-0540">Nuclease</keyword>
<dbReference type="AlphaFoldDB" id="A0A366HVG6"/>
<keyword evidence="3" id="KW-1185">Reference proteome</keyword>
<name>A0A366HVG6_9FIRM</name>
<dbReference type="Gene3D" id="3.90.350.10">
    <property type="entry name" value="Transposase Inhibitor Protein From Tn5, Chain A, domain 1"/>
    <property type="match status" value="1"/>
</dbReference>
<accession>A0A366HVG6</accession>
<reference evidence="2 3" key="1">
    <citation type="submission" date="2018-06" db="EMBL/GenBank/DDBJ databases">
        <title>Genomic Encyclopedia of Type Strains, Phase IV (KMG-IV): sequencing the most valuable type-strain genomes for metagenomic binning, comparative biology and taxonomic classification.</title>
        <authorList>
            <person name="Goeker M."/>
        </authorList>
    </citation>
    <scope>NUCLEOTIDE SEQUENCE [LARGE SCALE GENOMIC DNA]</scope>
    <source>
        <strain evidence="2 3">DSM 22112</strain>
    </source>
</reference>
<feature type="domain" description="Transposase IS701-like DDE" evidence="1">
    <location>
        <begin position="75"/>
        <end position="282"/>
    </location>
</feature>
<dbReference type="Proteomes" id="UP000253490">
    <property type="component" value="Unassembled WGS sequence"/>
</dbReference>
<organism evidence="2 3">
    <name type="scientific">Alkalibaculum bacchi</name>
    <dbReference type="NCBI Taxonomy" id="645887"/>
    <lineage>
        <taxon>Bacteria</taxon>
        <taxon>Bacillati</taxon>
        <taxon>Bacillota</taxon>
        <taxon>Clostridia</taxon>
        <taxon>Eubacteriales</taxon>
        <taxon>Eubacteriaceae</taxon>
        <taxon>Alkalibaculum</taxon>
    </lineage>
</organism>
<dbReference type="RefSeq" id="WP_113921957.1">
    <property type="nucleotide sequence ID" value="NZ_QNRX01000043.1"/>
</dbReference>
<proteinExistence type="predicted"/>
<keyword evidence="2" id="KW-0378">Hydrolase</keyword>
<dbReference type="Pfam" id="PF13546">
    <property type="entry name" value="DDE_5"/>
    <property type="match status" value="1"/>
</dbReference>
<sequence>MKIITQTNPDLNSNSKLVTRFLKKYQIGALLKACNAYKTKGFSVVSVFEYLLSIVFINRSMYMNYVTNHYCPEFKKDTVYRFMNSPKIHWQKFTTLLAAKVTNQSITRLTHESRENVLIIDDTLFERNRSKNVELLSRVFDHVKHRYTKGFRLLTLGWSDGNTFIPVAGSLLSSSNDKNLLNEAKGNLDNRSIAAKRRLQSKRKATTVMIELIKTALKSGISAKYVLFDTWFCSPSSLIAVKKTGIDAIAMAKKTSKVHYFFNGEKKSVKEIYTSCKKRRGRSRYLLSVDASVQKDDVIIPLKLVFVRNRNNRKDYLVLVTTDPTLSEDEVIRIYGKRWGIEVFFKVCKSYLKLTKSFRGLSFDAQTAYVAIVFTRYTVLSIENRFHIDERSIGELFYWACDELADITYQESYQLLVEIMLCAIQDVLRLDDDKVEDLLEKFVQNLPHMIKNNLKCCA</sequence>
<dbReference type="InterPro" id="IPR038721">
    <property type="entry name" value="IS701-like_DDE_dom"/>
</dbReference>